<accession>A0A9D1XPH8</accession>
<gene>
    <name evidence="1" type="ORF">H9848_02225</name>
</gene>
<organism evidence="1 2">
    <name type="scientific">Candidatus Parabacteroides intestinigallinarum</name>
    <dbReference type="NCBI Taxonomy" id="2838722"/>
    <lineage>
        <taxon>Bacteria</taxon>
        <taxon>Pseudomonadati</taxon>
        <taxon>Bacteroidota</taxon>
        <taxon>Bacteroidia</taxon>
        <taxon>Bacteroidales</taxon>
        <taxon>Tannerellaceae</taxon>
        <taxon>Parabacteroides</taxon>
    </lineage>
</organism>
<protein>
    <submittedName>
        <fullName evidence="1">Uncharacterized protein</fullName>
    </submittedName>
</protein>
<dbReference type="Proteomes" id="UP000823847">
    <property type="component" value="Unassembled WGS sequence"/>
</dbReference>
<sequence>MTKIQRFLAELPEDKKVLFQPVFGDVDRFYEVVYLIAKNEHYTDLEKPDRYEDRLQVIRHMRKRVEDLLDTFGLEGKEIVADIFSDYFEDYVNYKEMGVNLTNEEFIAILRKI</sequence>
<dbReference type="EMBL" id="DXEN01000012">
    <property type="protein sequence ID" value="HIX85412.1"/>
    <property type="molecule type" value="Genomic_DNA"/>
</dbReference>
<name>A0A9D1XPH8_9BACT</name>
<reference evidence="1" key="2">
    <citation type="submission" date="2021-04" db="EMBL/GenBank/DDBJ databases">
        <authorList>
            <person name="Gilroy R."/>
        </authorList>
    </citation>
    <scope>NUCLEOTIDE SEQUENCE</scope>
    <source>
        <strain evidence="1">ChiHecec2B26-12326</strain>
    </source>
</reference>
<comment type="caution">
    <text evidence="1">The sequence shown here is derived from an EMBL/GenBank/DDBJ whole genome shotgun (WGS) entry which is preliminary data.</text>
</comment>
<evidence type="ECO:0000313" key="2">
    <source>
        <dbReference type="Proteomes" id="UP000823847"/>
    </source>
</evidence>
<proteinExistence type="predicted"/>
<dbReference type="AlphaFoldDB" id="A0A9D1XPH8"/>
<reference evidence="1" key="1">
    <citation type="journal article" date="2021" name="PeerJ">
        <title>Extensive microbial diversity within the chicken gut microbiome revealed by metagenomics and culture.</title>
        <authorList>
            <person name="Gilroy R."/>
            <person name="Ravi A."/>
            <person name="Getino M."/>
            <person name="Pursley I."/>
            <person name="Horton D.L."/>
            <person name="Alikhan N.F."/>
            <person name="Baker D."/>
            <person name="Gharbi K."/>
            <person name="Hall N."/>
            <person name="Watson M."/>
            <person name="Adriaenssens E.M."/>
            <person name="Foster-Nyarko E."/>
            <person name="Jarju S."/>
            <person name="Secka A."/>
            <person name="Antonio M."/>
            <person name="Oren A."/>
            <person name="Chaudhuri R.R."/>
            <person name="La Ragione R."/>
            <person name="Hildebrand F."/>
            <person name="Pallen M.J."/>
        </authorList>
    </citation>
    <scope>NUCLEOTIDE SEQUENCE</scope>
    <source>
        <strain evidence="1">ChiHecec2B26-12326</strain>
    </source>
</reference>
<evidence type="ECO:0000313" key="1">
    <source>
        <dbReference type="EMBL" id="HIX85412.1"/>
    </source>
</evidence>